<evidence type="ECO:0000313" key="4">
    <source>
        <dbReference type="Proteomes" id="UP000199371"/>
    </source>
</evidence>
<evidence type="ECO:0000256" key="2">
    <source>
        <dbReference type="HAMAP-Rule" id="MF_00048"/>
    </source>
</evidence>
<gene>
    <name evidence="3" type="ORF">SAMN05660691_03368</name>
</gene>
<dbReference type="NCBIfam" id="TIGR00252">
    <property type="entry name" value="YraN family protein"/>
    <property type="match status" value="1"/>
</dbReference>
<keyword evidence="4" id="KW-1185">Reference proteome</keyword>
<dbReference type="GO" id="GO:0003676">
    <property type="term" value="F:nucleic acid binding"/>
    <property type="evidence" value="ECO:0007669"/>
    <property type="project" value="InterPro"/>
</dbReference>
<dbReference type="GO" id="GO:0004519">
    <property type="term" value="F:endonuclease activity"/>
    <property type="evidence" value="ECO:0007669"/>
    <property type="project" value="UniProtKB-KW"/>
</dbReference>
<dbReference type="InterPro" id="IPR011856">
    <property type="entry name" value="tRNA_endonuc-like_dom_sf"/>
</dbReference>
<sequence length="115" mass="13066">MNKLGQLYEQLALAYLQRQGLQLVQQNYQCKAGEIDLVMRDSTTLVFVEVKYRASSAFGGAIAAVTAAKQQKLLRASRWYLQQHKLSDTACRLDVLAIEGQPPYQYQWIKNAITQ</sequence>
<dbReference type="SUPFAM" id="SSF52980">
    <property type="entry name" value="Restriction endonuclease-like"/>
    <property type="match status" value="1"/>
</dbReference>
<dbReference type="RefSeq" id="WP_092795826.1">
    <property type="nucleotide sequence ID" value="NZ_DASWWU010000004.1"/>
</dbReference>
<dbReference type="CDD" id="cd20736">
    <property type="entry name" value="PoNe_Nuclease"/>
    <property type="match status" value="1"/>
</dbReference>
<dbReference type="Proteomes" id="UP000199371">
    <property type="component" value="Unassembled WGS sequence"/>
</dbReference>
<protein>
    <recommendedName>
        <fullName evidence="2">UPF0102 protein SAMN05660691_03368</fullName>
    </recommendedName>
</protein>
<evidence type="ECO:0000256" key="1">
    <source>
        <dbReference type="ARBA" id="ARBA00006738"/>
    </source>
</evidence>
<dbReference type="InterPro" id="IPR003509">
    <property type="entry name" value="UPF0102_YraN-like"/>
</dbReference>
<dbReference type="HAMAP" id="MF_00048">
    <property type="entry name" value="UPF0102"/>
    <property type="match status" value="1"/>
</dbReference>
<dbReference type="PANTHER" id="PTHR34039:SF1">
    <property type="entry name" value="UPF0102 PROTEIN YRAN"/>
    <property type="match status" value="1"/>
</dbReference>
<evidence type="ECO:0000313" key="3">
    <source>
        <dbReference type="EMBL" id="SEI07555.1"/>
    </source>
</evidence>
<keyword evidence="3" id="KW-0378">Hydrolase</keyword>
<dbReference type="OrthoDB" id="9794876at2"/>
<keyword evidence="3" id="KW-0255">Endonuclease</keyword>
<accession>A0A1H6N9K1</accession>
<dbReference type="NCBIfam" id="NF009150">
    <property type="entry name" value="PRK12497.1-3"/>
    <property type="match status" value="1"/>
</dbReference>
<name>A0A1H6N9K1_9GAMM</name>
<proteinExistence type="inferred from homology"/>
<organism evidence="3 4">
    <name type="scientific">Rheinheimera pacifica</name>
    <dbReference type="NCBI Taxonomy" id="173990"/>
    <lineage>
        <taxon>Bacteria</taxon>
        <taxon>Pseudomonadati</taxon>
        <taxon>Pseudomonadota</taxon>
        <taxon>Gammaproteobacteria</taxon>
        <taxon>Chromatiales</taxon>
        <taxon>Chromatiaceae</taxon>
        <taxon>Rheinheimera</taxon>
    </lineage>
</organism>
<comment type="similarity">
    <text evidence="1 2">Belongs to the UPF0102 family.</text>
</comment>
<dbReference type="Pfam" id="PF02021">
    <property type="entry name" value="UPF0102"/>
    <property type="match status" value="1"/>
</dbReference>
<dbReference type="PANTHER" id="PTHR34039">
    <property type="entry name" value="UPF0102 PROTEIN YRAN"/>
    <property type="match status" value="1"/>
</dbReference>
<dbReference type="InterPro" id="IPR011335">
    <property type="entry name" value="Restrct_endonuc-II-like"/>
</dbReference>
<dbReference type="Gene3D" id="3.40.1350.10">
    <property type="match status" value="1"/>
</dbReference>
<reference evidence="4" key="1">
    <citation type="submission" date="2016-10" db="EMBL/GenBank/DDBJ databases">
        <authorList>
            <person name="Varghese N."/>
            <person name="Submissions S."/>
        </authorList>
    </citation>
    <scope>NUCLEOTIDE SEQUENCE [LARGE SCALE GENOMIC DNA]</scope>
    <source>
        <strain evidence="4">DSM 17616</strain>
    </source>
</reference>
<dbReference type="STRING" id="173990.SAMN05660691_03368"/>
<keyword evidence="3" id="KW-0540">Nuclease</keyword>
<dbReference type="EMBL" id="FNXF01000016">
    <property type="protein sequence ID" value="SEI07555.1"/>
    <property type="molecule type" value="Genomic_DNA"/>
</dbReference>
<dbReference type="AlphaFoldDB" id="A0A1H6N9K1"/>